<name>A0A0F9TZT9_9ZZZZ</name>
<protein>
    <submittedName>
        <fullName evidence="1">Uncharacterized protein</fullName>
    </submittedName>
</protein>
<gene>
    <name evidence="1" type="ORF">LCGC14_0267010</name>
</gene>
<reference evidence="1" key="1">
    <citation type="journal article" date="2015" name="Nature">
        <title>Complex archaea that bridge the gap between prokaryotes and eukaryotes.</title>
        <authorList>
            <person name="Spang A."/>
            <person name="Saw J.H."/>
            <person name="Jorgensen S.L."/>
            <person name="Zaremba-Niedzwiedzka K."/>
            <person name="Martijn J."/>
            <person name="Lind A.E."/>
            <person name="van Eijk R."/>
            <person name="Schleper C."/>
            <person name="Guy L."/>
            <person name="Ettema T.J."/>
        </authorList>
    </citation>
    <scope>NUCLEOTIDE SEQUENCE</scope>
</reference>
<accession>A0A0F9TZT9</accession>
<dbReference type="EMBL" id="LAZR01000146">
    <property type="protein sequence ID" value="KKN86525.1"/>
    <property type="molecule type" value="Genomic_DNA"/>
</dbReference>
<comment type="caution">
    <text evidence="1">The sequence shown here is derived from an EMBL/GenBank/DDBJ whole genome shotgun (WGS) entry which is preliminary data.</text>
</comment>
<proteinExistence type="predicted"/>
<evidence type="ECO:0000313" key="1">
    <source>
        <dbReference type="EMBL" id="KKN86525.1"/>
    </source>
</evidence>
<sequence>MPLYCHDCNVSINIEQATLDLFYEHVHHVTEVYRSSDKPTFDPPNRVIACYNIYDCLTSLKISLSSIAPYVDAVIFVYGPYKLVFDPTGIMTEEEADEEERSHLDLALEFFDKSEIMWISRYVWENEIEKRTMYLKAPGLKEGDYLFIIDDDELFLSVSPATLRATLSFANRKTIAIGRRRSNKKSIGLDIENPTRFSVPLYHRGFRRPTDAIAMMRIFRWSPNYKYSINHSTIIDVTKRDEKKLAAVVVPEVMLWNISLIHVEDLKDPERLRRKREYYLMRNEFQLEGKREPHQNPET</sequence>
<dbReference type="AlphaFoldDB" id="A0A0F9TZT9"/>
<organism evidence="1">
    <name type="scientific">marine sediment metagenome</name>
    <dbReference type="NCBI Taxonomy" id="412755"/>
    <lineage>
        <taxon>unclassified sequences</taxon>
        <taxon>metagenomes</taxon>
        <taxon>ecological metagenomes</taxon>
    </lineage>
</organism>